<evidence type="ECO:0000313" key="1">
    <source>
        <dbReference type="EMBL" id="MBP1988613.1"/>
    </source>
</evidence>
<evidence type="ECO:0000313" key="2">
    <source>
        <dbReference type="Proteomes" id="UP001519287"/>
    </source>
</evidence>
<accession>A0ABS4IM12</accession>
<keyword evidence="2" id="KW-1185">Reference proteome</keyword>
<proteinExistence type="predicted"/>
<dbReference type="Proteomes" id="UP001519287">
    <property type="component" value="Unassembled WGS sequence"/>
</dbReference>
<reference evidence="1 2" key="1">
    <citation type="submission" date="2021-03" db="EMBL/GenBank/DDBJ databases">
        <title>Genomic Encyclopedia of Type Strains, Phase IV (KMG-IV): sequencing the most valuable type-strain genomes for metagenomic binning, comparative biology and taxonomic classification.</title>
        <authorList>
            <person name="Goeker M."/>
        </authorList>
    </citation>
    <scope>NUCLEOTIDE SEQUENCE [LARGE SCALE GENOMIC DNA]</scope>
    <source>
        <strain evidence="1 2">DSM 26048</strain>
    </source>
</reference>
<dbReference type="EMBL" id="JAGGLB010000001">
    <property type="protein sequence ID" value="MBP1988613.1"/>
    <property type="molecule type" value="Genomic_DNA"/>
</dbReference>
<name>A0ABS4IM12_9BACL</name>
<organism evidence="1 2">
    <name type="scientific">Paenibacillus eucommiae</name>
    <dbReference type="NCBI Taxonomy" id="1355755"/>
    <lineage>
        <taxon>Bacteria</taxon>
        <taxon>Bacillati</taxon>
        <taxon>Bacillota</taxon>
        <taxon>Bacilli</taxon>
        <taxon>Bacillales</taxon>
        <taxon>Paenibacillaceae</taxon>
        <taxon>Paenibacillus</taxon>
    </lineage>
</organism>
<gene>
    <name evidence="1" type="ORF">J2Z66_000208</name>
</gene>
<sequence>MAKLSMRKKEIGYLVKILHSYEIEMTTIDNLEEDKM</sequence>
<comment type="caution">
    <text evidence="1">The sequence shown here is derived from an EMBL/GenBank/DDBJ whole genome shotgun (WGS) entry which is preliminary data.</text>
</comment>
<protein>
    <submittedName>
        <fullName evidence="1">Uncharacterized protein</fullName>
    </submittedName>
</protein>